<proteinExistence type="predicted"/>
<evidence type="ECO:0000313" key="3">
    <source>
        <dbReference type="Proteomes" id="UP000245657"/>
    </source>
</evidence>
<evidence type="ECO:0000313" key="2">
    <source>
        <dbReference type="EMBL" id="PWR74019.1"/>
    </source>
</evidence>
<dbReference type="PANTHER" id="PTHR43801:SF1">
    <property type="entry name" value="POLYPRENYL SYNTHETASE"/>
    <property type="match status" value="1"/>
</dbReference>
<dbReference type="InterPro" id="IPR002829">
    <property type="entry name" value="DUF116"/>
</dbReference>
<protein>
    <recommendedName>
        <fullName evidence="4">DUF116 domain-containing protein</fullName>
    </recommendedName>
</protein>
<dbReference type="RefSeq" id="WP_109967298.1">
    <property type="nucleotide sequence ID" value="NZ_CP176093.1"/>
</dbReference>
<evidence type="ECO:0008006" key="4">
    <source>
        <dbReference type="Google" id="ProtNLM"/>
    </source>
</evidence>
<dbReference type="PIRSF" id="PIRSF006594">
    <property type="entry name" value="UCP006594"/>
    <property type="match status" value="1"/>
</dbReference>
<keyword evidence="1" id="KW-0812">Transmembrane</keyword>
<dbReference type="Proteomes" id="UP000245657">
    <property type="component" value="Unassembled WGS sequence"/>
</dbReference>
<dbReference type="GeneID" id="97549369"/>
<dbReference type="Pfam" id="PF01976">
    <property type="entry name" value="DUF116"/>
    <property type="match status" value="1"/>
</dbReference>
<dbReference type="AlphaFoldDB" id="A0A2V2N2M6"/>
<dbReference type="OrthoDB" id="120943at2157"/>
<dbReference type="PANTHER" id="PTHR43801">
    <property type="entry name" value="NUCLEOTIDE-BINDING PROTEIN-RELATED"/>
    <property type="match status" value="1"/>
</dbReference>
<sequence length="233" mass="25982">MTSVFDLYPHLITLIGEVTVLFILGCLICGLILLFLTVYAIRTGNLLFPRFMRAGLIFLEGMMRGLFKLVGVEDQEFLRIMVTLQNTLNRKAFMVIPIPERAVFIPQCLRSGACPAHLHEEGLNCRSCGLCQIGVAKPLLEKMGYKFFIVPGSSFIKRMVKRYKPKAIIGIGCLIEIKEGTEMAGQLNLISMGIVTTRDGCVETAVNWDEVYQIALLGVSRADVPQELEKYSS</sequence>
<reference evidence="2 3" key="1">
    <citation type="submission" date="2018-05" db="EMBL/GenBank/DDBJ databases">
        <title>Draft genome of Methanospirillum lacunae Ki8-1.</title>
        <authorList>
            <person name="Dueholm M.S."/>
            <person name="Nielsen P.H."/>
            <person name="Bakmann L.F."/>
            <person name="Otzen D.E."/>
        </authorList>
    </citation>
    <scope>NUCLEOTIDE SEQUENCE [LARGE SCALE GENOMIC DNA]</scope>
    <source>
        <strain evidence="2 3">Ki8-1</strain>
    </source>
</reference>
<feature type="transmembrane region" description="Helical" evidence="1">
    <location>
        <begin position="20"/>
        <end position="41"/>
    </location>
</feature>
<name>A0A2V2N2M6_9EURY</name>
<keyword evidence="1" id="KW-1133">Transmembrane helix</keyword>
<gene>
    <name evidence="2" type="ORF">DK846_02330</name>
</gene>
<evidence type="ECO:0000256" key="1">
    <source>
        <dbReference type="SAM" id="Phobius"/>
    </source>
</evidence>
<dbReference type="EMBL" id="QGMY01000002">
    <property type="protein sequence ID" value="PWR74019.1"/>
    <property type="molecule type" value="Genomic_DNA"/>
</dbReference>
<comment type="caution">
    <text evidence="2">The sequence shown here is derived from an EMBL/GenBank/DDBJ whole genome shotgun (WGS) entry which is preliminary data.</text>
</comment>
<keyword evidence="3" id="KW-1185">Reference proteome</keyword>
<accession>A0A2V2N2M6</accession>
<organism evidence="2 3">
    <name type="scientific">Methanospirillum lacunae</name>
    <dbReference type="NCBI Taxonomy" id="668570"/>
    <lineage>
        <taxon>Archaea</taxon>
        <taxon>Methanobacteriati</taxon>
        <taxon>Methanobacteriota</taxon>
        <taxon>Stenosarchaea group</taxon>
        <taxon>Methanomicrobia</taxon>
        <taxon>Methanomicrobiales</taxon>
        <taxon>Methanospirillaceae</taxon>
        <taxon>Methanospirillum</taxon>
    </lineage>
</organism>
<keyword evidence="1" id="KW-0472">Membrane</keyword>